<evidence type="ECO:0000313" key="2">
    <source>
        <dbReference type="EMBL" id="WTZ06736.1"/>
    </source>
</evidence>
<proteinExistence type="predicted"/>
<feature type="coiled-coil region" evidence="1">
    <location>
        <begin position="26"/>
        <end position="53"/>
    </location>
</feature>
<dbReference type="EMBL" id="CP109546">
    <property type="protein sequence ID" value="WTZ06736.1"/>
    <property type="molecule type" value="Genomic_DNA"/>
</dbReference>
<accession>A0AAU3HME8</accession>
<organism evidence="2">
    <name type="scientific">Streptomyces sp. NBC_01393</name>
    <dbReference type="NCBI Taxonomy" id="2903851"/>
    <lineage>
        <taxon>Bacteria</taxon>
        <taxon>Bacillati</taxon>
        <taxon>Actinomycetota</taxon>
        <taxon>Actinomycetes</taxon>
        <taxon>Kitasatosporales</taxon>
        <taxon>Streptomycetaceae</taxon>
        <taxon>Streptomyces</taxon>
    </lineage>
</organism>
<protein>
    <submittedName>
        <fullName evidence="2">Uncharacterized protein</fullName>
    </submittedName>
</protein>
<dbReference type="AlphaFoldDB" id="A0AAU3HME8"/>
<sequence>MAEDNAGLREALAKSKTDLATERERVRALVRAAAELSLELEQAREELAAAQQVTRLPGRARSDS</sequence>
<evidence type="ECO:0000256" key="1">
    <source>
        <dbReference type="SAM" id="Coils"/>
    </source>
</evidence>
<gene>
    <name evidence="2" type="ORF">OG699_01005</name>
</gene>
<name>A0AAU3HME8_9ACTN</name>
<keyword evidence="1" id="KW-0175">Coiled coil</keyword>
<reference evidence="2" key="1">
    <citation type="submission" date="2022-10" db="EMBL/GenBank/DDBJ databases">
        <title>The complete genomes of actinobacterial strains from the NBC collection.</title>
        <authorList>
            <person name="Joergensen T.S."/>
            <person name="Alvarez Arevalo M."/>
            <person name="Sterndorff E.B."/>
            <person name="Faurdal D."/>
            <person name="Vuksanovic O."/>
            <person name="Mourched A.-S."/>
            <person name="Charusanti P."/>
            <person name="Shaw S."/>
            <person name="Blin K."/>
            <person name="Weber T."/>
        </authorList>
    </citation>
    <scope>NUCLEOTIDE SEQUENCE</scope>
    <source>
        <strain evidence="2">NBC_01393</strain>
    </source>
</reference>